<feature type="domain" description="Integrase catalytic" evidence="1">
    <location>
        <begin position="321"/>
        <end position="480"/>
    </location>
</feature>
<evidence type="ECO:0000259" key="1">
    <source>
        <dbReference type="PROSITE" id="PS50994"/>
    </source>
</evidence>
<dbReference type="GO" id="GO:0015074">
    <property type="term" value="P:DNA integration"/>
    <property type="evidence" value="ECO:0007669"/>
    <property type="project" value="InterPro"/>
</dbReference>
<sequence>MLKKSIALKWIIEGKESFEAIKEAISQAPTLINLDFSKDFILYAFGGDDTISVILVQQNKDNDEQPIAFFSQILEDYEVRYSFIEKHVLAVIRSLKKFKHLVSNNKVQLLVSHVGVKDFLLNKDLNEKRAGWITHVMEYDIEIKFTKLVRGKGLCEQLVLNKHKEECNEKEVVLALQDSHEKESTQEENDGVLTPCWTQDIMHFLNIGLCPPEMNKTKRRHFILQAIPYALVDGVLFKRDVNGVLLRCIGTNQIHRVLEEFHGGSAGGHFAPRVTALKIMRAGYYWPKIFSDCYAWIKRCKNCTFFTGKERLAALPLHPISVDQPFMQWGLDFIGVINPNSSQGHKWILTATDYFTKWTEAVALKEANESSILEFYEGIATRFDIPNTIISNIAFTFIGSKVTEWAVKNGIYLSTSSNYYPQGNGQVESTNKNLLRIIRRTLDENQSSWHTKLKSALWADRITPKRSTGNSPFKLVYGREVILPMSLELPTLELMKQLELLEFGPMEVRYVELMELQEIRNQASQAMEKDHALIKKTFDRKAKDRSFQVRDLVLKWDADKENPGGIQNLMPFGVAHTWSQSVRTTMPSNCLH</sequence>
<dbReference type="InterPro" id="IPR001584">
    <property type="entry name" value="Integrase_cat-core"/>
</dbReference>
<dbReference type="GO" id="GO:0003676">
    <property type="term" value="F:nucleic acid binding"/>
    <property type="evidence" value="ECO:0007669"/>
    <property type="project" value="InterPro"/>
</dbReference>
<keyword evidence="3" id="KW-1185">Reference proteome</keyword>
<dbReference type="Proteomes" id="UP000824469">
    <property type="component" value="Unassembled WGS sequence"/>
</dbReference>
<dbReference type="InterPro" id="IPR043502">
    <property type="entry name" value="DNA/RNA_pol_sf"/>
</dbReference>
<organism evidence="2 3">
    <name type="scientific">Taxus chinensis</name>
    <name type="common">Chinese yew</name>
    <name type="synonym">Taxus wallichiana var. chinensis</name>
    <dbReference type="NCBI Taxonomy" id="29808"/>
    <lineage>
        <taxon>Eukaryota</taxon>
        <taxon>Viridiplantae</taxon>
        <taxon>Streptophyta</taxon>
        <taxon>Embryophyta</taxon>
        <taxon>Tracheophyta</taxon>
        <taxon>Spermatophyta</taxon>
        <taxon>Pinopsida</taxon>
        <taxon>Pinidae</taxon>
        <taxon>Conifers II</taxon>
        <taxon>Cupressales</taxon>
        <taxon>Taxaceae</taxon>
        <taxon>Taxus</taxon>
    </lineage>
</organism>
<dbReference type="Gene3D" id="3.30.420.10">
    <property type="entry name" value="Ribonuclease H-like superfamily/Ribonuclease H"/>
    <property type="match status" value="1"/>
</dbReference>
<evidence type="ECO:0000313" key="3">
    <source>
        <dbReference type="Proteomes" id="UP000824469"/>
    </source>
</evidence>
<dbReference type="SUPFAM" id="SSF53098">
    <property type="entry name" value="Ribonuclease H-like"/>
    <property type="match status" value="1"/>
</dbReference>
<dbReference type="OMA" id="MCKDERD"/>
<name>A0AA38FRU8_TAXCH</name>
<dbReference type="InterPro" id="IPR012337">
    <property type="entry name" value="RNaseH-like_sf"/>
</dbReference>
<dbReference type="InterPro" id="IPR041588">
    <property type="entry name" value="Integrase_H2C2"/>
</dbReference>
<gene>
    <name evidence="2" type="ORF">KI387_036499</name>
</gene>
<proteinExistence type="predicted"/>
<dbReference type="PANTHER" id="PTHR48475">
    <property type="entry name" value="RIBONUCLEASE H"/>
    <property type="match status" value="1"/>
</dbReference>
<dbReference type="AlphaFoldDB" id="A0AA38FRU8"/>
<dbReference type="PROSITE" id="PS50994">
    <property type="entry name" value="INTEGRASE"/>
    <property type="match status" value="1"/>
</dbReference>
<dbReference type="SUPFAM" id="SSF56672">
    <property type="entry name" value="DNA/RNA polymerases"/>
    <property type="match status" value="1"/>
</dbReference>
<dbReference type="PANTHER" id="PTHR48475:SF1">
    <property type="entry name" value="RNASE H TYPE-1 DOMAIN-CONTAINING PROTEIN"/>
    <property type="match status" value="1"/>
</dbReference>
<dbReference type="InterPro" id="IPR041577">
    <property type="entry name" value="RT_RNaseH_2"/>
</dbReference>
<accession>A0AA38FRU8</accession>
<dbReference type="Pfam" id="PF17921">
    <property type="entry name" value="Integrase_H2C2"/>
    <property type="match status" value="1"/>
</dbReference>
<reference evidence="2 3" key="1">
    <citation type="journal article" date="2021" name="Nat. Plants">
        <title>The Taxus genome provides insights into paclitaxel biosynthesis.</title>
        <authorList>
            <person name="Xiong X."/>
            <person name="Gou J."/>
            <person name="Liao Q."/>
            <person name="Li Y."/>
            <person name="Zhou Q."/>
            <person name="Bi G."/>
            <person name="Li C."/>
            <person name="Du R."/>
            <person name="Wang X."/>
            <person name="Sun T."/>
            <person name="Guo L."/>
            <person name="Liang H."/>
            <person name="Lu P."/>
            <person name="Wu Y."/>
            <person name="Zhang Z."/>
            <person name="Ro D.K."/>
            <person name="Shang Y."/>
            <person name="Huang S."/>
            <person name="Yan J."/>
        </authorList>
    </citation>
    <scope>NUCLEOTIDE SEQUENCE [LARGE SCALE GENOMIC DNA]</scope>
    <source>
        <strain evidence="2">Ta-2019</strain>
    </source>
</reference>
<dbReference type="InterPro" id="IPR036397">
    <property type="entry name" value="RNaseH_sf"/>
</dbReference>
<evidence type="ECO:0000313" key="2">
    <source>
        <dbReference type="EMBL" id="KAH9308588.1"/>
    </source>
</evidence>
<dbReference type="Gene3D" id="1.10.340.70">
    <property type="match status" value="1"/>
</dbReference>
<dbReference type="Gene3D" id="3.10.20.370">
    <property type="match status" value="1"/>
</dbReference>
<dbReference type="Pfam" id="PF17919">
    <property type="entry name" value="RT_RNaseH_2"/>
    <property type="match status" value="1"/>
</dbReference>
<protein>
    <recommendedName>
        <fullName evidence="1">Integrase catalytic domain-containing protein</fullName>
    </recommendedName>
</protein>
<dbReference type="EMBL" id="JAHRHJ020000007">
    <property type="protein sequence ID" value="KAH9308588.1"/>
    <property type="molecule type" value="Genomic_DNA"/>
</dbReference>
<comment type="caution">
    <text evidence="2">The sequence shown here is derived from an EMBL/GenBank/DDBJ whole genome shotgun (WGS) entry which is preliminary data.</text>
</comment>